<gene>
    <name evidence="2" type="ORF">C6Y28_01310</name>
</gene>
<evidence type="ECO:0000313" key="3">
    <source>
        <dbReference type="Proteomes" id="UP000238358"/>
    </source>
</evidence>
<dbReference type="InterPro" id="IPR022555">
    <property type="entry name" value="DUF2577"/>
</dbReference>
<feature type="region of interest" description="Disordered" evidence="1">
    <location>
        <begin position="70"/>
        <end position="99"/>
    </location>
</feature>
<proteinExistence type="predicted"/>
<accession>A0A2S0M4I6</accession>
<evidence type="ECO:0000256" key="1">
    <source>
        <dbReference type="SAM" id="MobiDB-lite"/>
    </source>
</evidence>
<dbReference type="OrthoDB" id="95576at2"/>
<dbReference type="RefSeq" id="WP_027895861.1">
    <property type="nucleotide sequence ID" value="NZ_CAMFOL010000039.1"/>
</dbReference>
<dbReference type="AlphaFoldDB" id="A0A2S0M4I6"/>
<dbReference type="EMBL" id="CP027569">
    <property type="protein sequence ID" value="AVO26370.1"/>
    <property type="molecule type" value="Genomic_DNA"/>
</dbReference>
<protein>
    <submittedName>
        <fullName evidence="2">DUF2577 domain-containing protein</fullName>
    </submittedName>
</protein>
<dbReference type="Pfam" id="PF10844">
    <property type="entry name" value="DUF2577"/>
    <property type="match status" value="1"/>
</dbReference>
<evidence type="ECO:0000313" key="2">
    <source>
        <dbReference type="EMBL" id="AVO26370.1"/>
    </source>
</evidence>
<organism evidence="2 3">
    <name type="scientific">Megasphaera elsdenii</name>
    <dbReference type="NCBI Taxonomy" id="907"/>
    <lineage>
        <taxon>Bacteria</taxon>
        <taxon>Bacillati</taxon>
        <taxon>Bacillota</taxon>
        <taxon>Negativicutes</taxon>
        <taxon>Veillonellales</taxon>
        <taxon>Veillonellaceae</taxon>
        <taxon>Megasphaera</taxon>
    </lineage>
</organism>
<dbReference type="Proteomes" id="UP000238358">
    <property type="component" value="Chromosome"/>
</dbReference>
<name>A0A2S0M4I6_MEGEL</name>
<reference evidence="2 3" key="1">
    <citation type="journal article" date="2018" name="Genome Announc.">
        <title>Complete genomes of two Megasphaera elsdenii strains, NCIMB 702410 and ATCC 25940.</title>
        <authorList>
            <person name="Hatmaker E.A."/>
            <person name="O'Dell K."/>
            <person name="Riley L.A."/>
            <person name="Klingeman D.M."/>
            <person name="Guss A.M."/>
        </authorList>
    </citation>
    <scope>NUCLEOTIDE SEQUENCE [LARGE SCALE GENOMIC DNA]</scope>
    <source>
        <strain evidence="2 3">NCIMB702410</strain>
    </source>
</reference>
<sequence>MKKNEDPYKGLLNLFRKLTQQSIQKGTRIGTIISPPPEIKIQCDGMILDKTRLYIDEYWVPGHTRHMVGETDFKGGGSGDAAYESHNHPINNDESLTDTWAPGDKVSMEPVYSDDDNISGQQFIVHAKLRRFDGNG</sequence>
<feature type="compositionally biased region" description="Polar residues" evidence="1">
    <location>
        <begin position="88"/>
        <end position="98"/>
    </location>
</feature>